<accession>A0ABV2MX11</accession>
<gene>
    <name evidence="4" type="ORF">ABID37_001522</name>
</gene>
<protein>
    <submittedName>
        <fullName evidence="4">2-methylcitrate dehydratase PrpD</fullName>
    </submittedName>
</protein>
<evidence type="ECO:0000259" key="2">
    <source>
        <dbReference type="Pfam" id="PF03972"/>
    </source>
</evidence>
<name>A0ABV2MX11_9HYPH</name>
<organism evidence="4 5">
    <name type="scientific">Aquamicrobium terrae</name>
    <dbReference type="NCBI Taxonomy" id="1324945"/>
    <lineage>
        <taxon>Bacteria</taxon>
        <taxon>Pseudomonadati</taxon>
        <taxon>Pseudomonadota</taxon>
        <taxon>Alphaproteobacteria</taxon>
        <taxon>Hyphomicrobiales</taxon>
        <taxon>Phyllobacteriaceae</taxon>
        <taxon>Aquamicrobium</taxon>
    </lineage>
</organism>
<dbReference type="Proteomes" id="UP001549076">
    <property type="component" value="Unassembled WGS sequence"/>
</dbReference>
<comment type="similarity">
    <text evidence="1">Belongs to the PrpD family.</text>
</comment>
<reference evidence="4 5" key="1">
    <citation type="submission" date="2024-06" db="EMBL/GenBank/DDBJ databases">
        <title>Genomic Encyclopedia of Type Strains, Phase IV (KMG-IV): sequencing the most valuable type-strain genomes for metagenomic binning, comparative biology and taxonomic classification.</title>
        <authorList>
            <person name="Goeker M."/>
        </authorList>
    </citation>
    <scope>NUCLEOTIDE SEQUENCE [LARGE SCALE GENOMIC DNA]</scope>
    <source>
        <strain evidence="4 5">DSM 27865</strain>
    </source>
</reference>
<dbReference type="InterPro" id="IPR005656">
    <property type="entry name" value="MmgE_PrpD"/>
</dbReference>
<dbReference type="Gene3D" id="1.10.4100.10">
    <property type="entry name" value="2-methylcitrate dehydratase PrpD"/>
    <property type="match status" value="1"/>
</dbReference>
<dbReference type="InterPro" id="IPR045337">
    <property type="entry name" value="MmgE_PrpD_C"/>
</dbReference>
<evidence type="ECO:0000259" key="3">
    <source>
        <dbReference type="Pfam" id="PF19305"/>
    </source>
</evidence>
<proteinExistence type="inferred from homology"/>
<feature type="domain" description="MmgE/PrpD N-terminal" evidence="2">
    <location>
        <begin position="13"/>
        <end position="255"/>
    </location>
</feature>
<comment type="caution">
    <text evidence="4">The sequence shown here is derived from an EMBL/GenBank/DDBJ whole genome shotgun (WGS) entry which is preliminary data.</text>
</comment>
<dbReference type="EMBL" id="JBEPML010000004">
    <property type="protein sequence ID" value="MET3791314.1"/>
    <property type="molecule type" value="Genomic_DNA"/>
</dbReference>
<dbReference type="InterPro" id="IPR036148">
    <property type="entry name" value="MmgE/PrpD_sf"/>
</dbReference>
<keyword evidence="5" id="KW-1185">Reference proteome</keyword>
<dbReference type="InterPro" id="IPR042183">
    <property type="entry name" value="MmgE/PrpD_sf_1"/>
</dbReference>
<dbReference type="RefSeq" id="WP_354193648.1">
    <property type="nucleotide sequence ID" value="NZ_JBEPML010000004.1"/>
</dbReference>
<dbReference type="InterPro" id="IPR042188">
    <property type="entry name" value="MmgE/PrpD_sf_2"/>
</dbReference>
<dbReference type="Gene3D" id="3.30.1330.120">
    <property type="entry name" value="2-methylcitrate dehydratase PrpD"/>
    <property type="match status" value="1"/>
</dbReference>
<feature type="domain" description="MmgE/PrpD C-terminal" evidence="3">
    <location>
        <begin position="275"/>
        <end position="434"/>
    </location>
</feature>
<dbReference type="PANTHER" id="PTHR16943:SF8">
    <property type="entry name" value="2-METHYLCITRATE DEHYDRATASE"/>
    <property type="match status" value="1"/>
</dbReference>
<evidence type="ECO:0000313" key="5">
    <source>
        <dbReference type="Proteomes" id="UP001549076"/>
    </source>
</evidence>
<dbReference type="SUPFAM" id="SSF103378">
    <property type="entry name" value="2-methylcitrate dehydratase PrpD"/>
    <property type="match status" value="1"/>
</dbReference>
<sequence>MTEQAREQHRSDKLADFISTAGRRALPADVKEVARQALADYLAVSVAGHEDGAVKALRKLAAGWGMNGGARVFLGPRTQPAVAALINGTMTHAMDLDDVHYAGGGHPSGPCWSAALCLSEHHGASEETALAAFVTGYEVMARLGGGGQNGVGRTLQHLGFHPTSMFGRAGAAASAGVVLGLNRQEAAYALGVAATTAGGLVGSFGTHSKPFHAGKAAMDGIMAAEMAKAGFVAATDLYEVDKGLLPSYLRDASYELPELNFDRQWYVLGNGYKRFASCRATHAAAEAAQGVKDRIGNRTVTKITAYVNPIALIAAGNPAPRTGLEARFSTYCCIAMGLAGYRLSAFDFTDDMLANPVVADLLPKIECIPVKGQSEVAARLVIELSDGQQVEGNVDIVLGHPDKPMSWDDIHDKFKGLTEPVLGESAAAQLFELARNFGAADGSIAAISALLAERERVAA</sequence>
<dbReference type="InterPro" id="IPR045336">
    <property type="entry name" value="MmgE_PrpD_N"/>
</dbReference>
<dbReference type="Pfam" id="PF19305">
    <property type="entry name" value="MmgE_PrpD_C"/>
    <property type="match status" value="1"/>
</dbReference>
<evidence type="ECO:0000313" key="4">
    <source>
        <dbReference type="EMBL" id="MET3791314.1"/>
    </source>
</evidence>
<evidence type="ECO:0000256" key="1">
    <source>
        <dbReference type="ARBA" id="ARBA00006174"/>
    </source>
</evidence>
<dbReference type="PANTHER" id="PTHR16943">
    <property type="entry name" value="2-METHYLCITRATE DEHYDRATASE-RELATED"/>
    <property type="match status" value="1"/>
</dbReference>
<dbReference type="Pfam" id="PF03972">
    <property type="entry name" value="MmgE_PrpD_N"/>
    <property type="match status" value="1"/>
</dbReference>